<feature type="region of interest" description="Disordered" evidence="2">
    <location>
        <begin position="1"/>
        <end position="20"/>
    </location>
</feature>
<dbReference type="PANTHER" id="PTHR47505">
    <property type="entry name" value="DNA UTILIZATION PROTEIN YHGH"/>
    <property type="match status" value="1"/>
</dbReference>
<dbReference type="SUPFAM" id="SSF53271">
    <property type="entry name" value="PRTase-like"/>
    <property type="match status" value="1"/>
</dbReference>
<dbReference type="Pfam" id="PF00156">
    <property type="entry name" value="Pribosyltran"/>
    <property type="match status" value="1"/>
</dbReference>
<dbReference type="PANTHER" id="PTHR47505:SF1">
    <property type="entry name" value="DNA UTILIZATION PROTEIN YHGH"/>
    <property type="match status" value="1"/>
</dbReference>
<protein>
    <submittedName>
        <fullName evidence="4">ComF family protein</fullName>
    </submittedName>
</protein>
<evidence type="ECO:0000313" key="4">
    <source>
        <dbReference type="EMBL" id="TKV61512.1"/>
    </source>
</evidence>
<organism evidence="4 5">
    <name type="scientific">Nakamurella flava</name>
    <dbReference type="NCBI Taxonomy" id="2576308"/>
    <lineage>
        <taxon>Bacteria</taxon>
        <taxon>Bacillati</taxon>
        <taxon>Actinomycetota</taxon>
        <taxon>Actinomycetes</taxon>
        <taxon>Nakamurellales</taxon>
        <taxon>Nakamurellaceae</taxon>
        <taxon>Nakamurella</taxon>
    </lineage>
</organism>
<feature type="region of interest" description="Disordered" evidence="2">
    <location>
        <begin position="61"/>
        <end position="93"/>
    </location>
</feature>
<reference evidence="4 5" key="1">
    <citation type="submission" date="2019-05" db="EMBL/GenBank/DDBJ databases">
        <title>Nakamurella sp. N5BH11, whole genome shotgun sequence.</title>
        <authorList>
            <person name="Tuo L."/>
        </authorList>
    </citation>
    <scope>NUCLEOTIDE SEQUENCE [LARGE SCALE GENOMIC DNA]</scope>
    <source>
        <strain evidence="4 5">N5BH11</strain>
    </source>
</reference>
<dbReference type="Gene3D" id="3.40.50.2020">
    <property type="match status" value="1"/>
</dbReference>
<feature type="compositionally biased region" description="Basic residues" evidence="2">
    <location>
        <begin position="1"/>
        <end position="12"/>
    </location>
</feature>
<dbReference type="EMBL" id="SZZH01000001">
    <property type="protein sequence ID" value="TKV61512.1"/>
    <property type="molecule type" value="Genomic_DNA"/>
</dbReference>
<comment type="similarity">
    <text evidence="1">Belongs to the ComF/GntX family.</text>
</comment>
<dbReference type="CDD" id="cd06223">
    <property type="entry name" value="PRTases_typeI"/>
    <property type="match status" value="1"/>
</dbReference>
<dbReference type="Proteomes" id="UP000306985">
    <property type="component" value="Unassembled WGS sequence"/>
</dbReference>
<name>A0A4U6QN84_9ACTN</name>
<feature type="domain" description="Phosphoribosyltransferase" evidence="3">
    <location>
        <begin position="221"/>
        <end position="275"/>
    </location>
</feature>
<dbReference type="InterPro" id="IPR029057">
    <property type="entry name" value="PRTase-like"/>
</dbReference>
<proteinExistence type="inferred from homology"/>
<evidence type="ECO:0000256" key="2">
    <source>
        <dbReference type="SAM" id="MobiDB-lite"/>
    </source>
</evidence>
<sequence>MTSHRTAPRRVGRAAGSSSLRETLTAGLDLVLPRPCPGCGDPAPWCTRCAAALSGPAQRVPWPLTVDVEPDPPPTSSTGPGRSPGRSPGPPEVWALARYTDPVRPAILAGKEHGRRDLPGRLGQALGLAIGRLIRVSALPAPLWLVPAPSRRTSARRRGGDPVTLMARRAAAVAVATIDQPCGVAPCLFTDWRAADSVGLDARERADNLRRRVRWSAGAAPPAGSDVLIVDDVFTTGATIACAAEVLRHRGLAVRGALVVASAVPFDHAAGPRYRRAPDG</sequence>
<dbReference type="OrthoDB" id="5244859at2"/>
<feature type="compositionally biased region" description="Low complexity" evidence="2">
    <location>
        <begin position="76"/>
        <end position="86"/>
    </location>
</feature>
<dbReference type="InterPro" id="IPR051910">
    <property type="entry name" value="ComF/GntX_DNA_util-trans"/>
</dbReference>
<gene>
    <name evidence="4" type="ORF">FDO65_08055</name>
</gene>
<accession>A0A4U6QN84</accession>
<dbReference type="InterPro" id="IPR000836">
    <property type="entry name" value="PRTase_dom"/>
</dbReference>
<dbReference type="AlphaFoldDB" id="A0A4U6QN84"/>
<evidence type="ECO:0000256" key="1">
    <source>
        <dbReference type="ARBA" id="ARBA00008007"/>
    </source>
</evidence>
<evidence type="ECO:0000259" key="3">
    <source>
        <dbReference type="Pfam" id="PF00156"/>
    </source>
</evidence>
<comment type="caution">
    <text evidence="4">The sequence shown here is derived from an EMBL/GenBank/DDBJ whole genome shotgun (WGS) entry which is preliminary data.</text>
</comment>
<keyword evidence="5" id="KW-1185">Reference proteome</keyword>
<evidence type="ECO:0000313" key="5">
    <source>
        <dbReference type="Proteomes" id="UP000306985"/>
    </source>
</evidence>